<dbReference type="GO" id="GO:0016491">
    <property type="term" value="F:oxidoreductase activity"/>
    <property type="evidence" value="ECO:0007669"/>
    <property type="project" value="InterPro"/>
</dbReference>
<evidence type="ECO:0000259" key="1">
    <source>
        <dbReference type="Pfam" id="PF01323"/>
    </source>
</evidence>
<name>A0A8B8EMR4_CRAVI</name>
<dbReference type="InterPro" id="IPR036249">
    <property type="entry name" value="Thioredoxin-like_sf"/>
</dbReference>
<dbReference type="PANTHER" id="PTHR13887:SF41">
    <property type="entry name" value="THIOREDOXIN SUPERFAMILY PROTEIN"/>
    <property type="match status" value="1"/>
</dbReference>
<dbReference type="PANTHER" id="PTHR13887">
    <property type="entry name" value="GLUTATHIONE S-TRANSFERASE KAPPA"/>
    <property type="match status" value="1"/>
</dbReference>
<organism evidence="2 3">
    <name type="scientific">Crassostrea virginica</name>
    <name type="common">Eastern oyster</name>
    <dbReference type="NCBI Taxonomy" id="6565"/>
    <lineage>
        <taxon>Eukaryota</taxon>
        <taxon>Metazoa</taxon>
        <taxon>Spiralia</taxon>
        <taxon>Lophotrochozoa</taxon>
        <taxon>Mollusca</taxon>
        <taxon>Bivalvia</taxon>
        <taxon>Autobranchia</taxon>
        <taxon>Pteriomorphia</taxon>
        <taxon>Ostreida</taxon>
        <taxon>Ostreoidea</taxon>
        <taxon>Ostreidae</taxon>
        <taxon>Crassostrea</taxon>
    </lineage>
</organism>
<dbReference type="OrthoDB" id="1930760at2759"/>
<dbReference type="SUPFAM" id="SSF52833">
    <property type="entry name" value="Thioredoxin-like"/>
    <property type="match status" value="1"/>
</dbReference>
<reference evidence="2" key="1">
    <citation type="submission" date="2024-06" db="UniProtKB">
        <authorList>
            <consortium name="RefSeq"/>
        </authorList>
    </citation>
    <scope>NUCLEOTIDE SEQUENCE [LARGE SCALE GENOMIC DNA]</scope>
</reference>
<dbReference type="InterPro" id="IPR001853">
    <property type="entry name" value="DSBA-like_thioredoxin_dom"/>
</dbReference>
<dbReference type="CDD" id="cd03024">
    <property type="entry name" value="DsbA_FrnE"/>
    <property type="match status" value="1"/>
</dbReference>
<reference evidence="3" key="2">
    <citation type="submission" date="2025-08" db="UniProtKB">
        <authorList>
            <consortium name="RefSeq"/>
        </authorList>
    </citation>
    <scope>IDENTIFICATION</scope>
    <source>
        <tissue evidence="3">Whole sample</tissue>
    </source>
</reference>
<dbReference type="KEGG" id="cvn:111135430"/>
<dbReference type="Pfam" id="PF01323">
    <property type="entry name" value="DSBA"/>
    <property type="match status" value="1"/>
</dbReference>
<sequence>MELAMESLKDKFDFRVRWEPFFLKPDTPPEGIPKPAAYTDPNNPRVAALVQTGAEIGLQFTNKCPVFPNTLKAHALMEYAKEVENGQKQNDVAEKLFKKYFTDGEKLTDEILLDVVTDAGLSKDAFLDYVTKPENLEKVVSKAAMWSAKGISGVPSFYMNGQRMFSGAQDPQTFIKMFEVAATRFPLQPESKN</sequence>
<dbReference type="RefSeq" id="XP_022341202.1">
    <property type="nucleotide sequence ID" value="XM_022485494.1"/>
</dbReference>
<evidence type="ECO:0000313" key="3">
    <source>
        <dbReference type="RefSeq" id="XP_022341202.1"/>
    </source>
</evidence>
<dbReference type="AlphaFoldDB" id="A0A8B8EMR4"/>
<keyword evidence="2" id="KW-1185">Reference proteome</keyword>
<dbReference type="GeneID" id="111135430"/>
<feature type="domain" description="DSBA-like thioredoxin" evidence="1">
    <location>
        <begin position="5"/>
        <end position="174"/>
    </location>
</feature>
<gene>
    <name evidence="3" type="primary">LOC111135430</name>
</gene>
<accession>A0A8B8EMR4</accession>
<dbReference type="Gene3D" id="3.40.30.10">
    <property type="entry name" value="Glutaredoxin"/>
    <property type="match status" value="1"/>
</dbReference>
<protein>
    <submittedName>
        <fullName evidence="3">Uncharacterized protein LOC111135430</fullName>
    </submittedName>
</protein>
<dbReference type="Proteomes" id="UP000694844">
    <property type="component" value="Chromosome 1"/>
</dbReference>
<proteinExistence type="predicted"/>
<evidence type="ECO:0000313" key="2">
    <source>
        <dbReference type="Proteomes" id="UP000694844"/>
    </source>
</evidence>